<feature type="transmembrane region" description="Helical" evidence="5">
    <location>
        <begin position="404"/>
        <end position="425"/>
    </location>
</feature>
<evidence type="ECO:0000313" key="7">
    <source>
        <dbReference type="EMBL" id="MDR6376634.1"/>
    </source>
</evidence>
<feature type="domain" description="Major facilitator superfamily (MFS) profile" evidence="6">
    <location>
        <begin position="32"/>
        <end position="430"/>
    </location>
</feature>
<keyword evidence="8" id="KW-1185">Reference proteome</keyword>
<keyword evidence="3 5" id="KW-1133">Transmembrane helix</keyword>
<dbReference type="Proteomes" id="UP001185254">
    <property type="component" value="Unassembled WGS sequence"/>
</dbReference>
<dbReference type="SUPFAM" id="SSF103473">
    <property type="entry name" value="MFS general substrate transporter"/>
    <property type="match status" value="1"/>
</dbReference>
<dbReference type="InterPro" id="IPR020846">
    <property type="entry name" value="MFS_dom"/>
</dbReference>
<dbReference type="InterPro" id="IPR005829">
    <property type="entry name" value="Sugar_transporter_CS"/>
</dbReference>
<feature type="transmembrane region" description="Helical" evidence="5">
    <location>
        <begin position="123"/>
        <end position="147"/>
    </location>
</feature>
<feature type="transmembrane region" description="Helical" evidence="5">
    <location>
        <begin position="251"/>
        <end position="269"/>
    </location>
</feature>
<feature type="transmembrane region" description="Helical" evidence="5">
    <location>
        <begin position="154"/>
        <end position="179"/>
    </location>
</feature>
<proteinExistence type="predicted"/>
<evidence type="ECO:0000256" key="5">
    <source>
        <dbReference type="SAM" id="Phobius"/>
    </source>
</evidence>
<evidence type="ECO:0000256" key="2">
    <source>
        <dbReference type="ARBA" id="ARBA00022692"/>
    </source>
</evidence>
<gene>
    <name evidence="7" type="ORF">J2776_003334</name>
</gene>
<sequence length="438" mass="47352">MTTTPRATTAATATATATATQSAESQGRWLLVFVLSYLALMADGADVMMYGLTLTRIKDDFGLSNVQAGALGSLTLVGMAAGGILGGWLSDRVGRVRVVVWALTLFSLGAGLLGLTHSFLQFAIVRFIGSLGIGCMVLVTTLVAEYVPTERRSLILGALQTAISAGYIVVIALSSWILPHYGWRTLYYVSAIPVVFALAIKFAVPEPASWRASRAVDRNSQNESGTHGQIGARLRDGRYAVIFRTRQTRTLFILWTLASVFILSGFYGLNNWLPTYLERELHIKFSSLTGYMIGTYVVAFMGKIFAGWLGDRWSRRGVYVLGCAGAALFLPVIIFWHTRENIAALMLFFGFLYGVPLGTIGTFMSESFATSIRGTAVGGSYNVGRFCAGAAPIVIGYLATQFSIGFGFLVVGAVFFLSGVTALFIPDRLYDTERPSTP</sequence>
<reference evidence="7 8" key="1">
    <citation type="submission" date="2023-07" db="EMBL/GenBank/DDBJ databases">
        <title>Sorghum-associated microbial communities from plants grown in Nebraska, USA.</title>
        <authorList>
            <person name="Schachtman D."/>
        </authorList>
    </citation>
    <scope>NUCLEOTIDE SEQUENCE [LARGE SCALE GENOMIC DNA]</scope>
    <source>
        <strain evidence="7 8">DS1039</strain>
    </source>
</reference>
<dbReference type="InterPro" id="IPR011701">
    <property type="entry name" value="MFS"/>
</dbReference>
<feature type="transmembrane region" description="Helical" evidence="5">
    <location>
        <begin position="317"/>
        <end position="336"/>
    </location>
</feature>
<dbReference type="Gene3D" id="1.20.1250.20">
    <property type="entry name" value="MFS general substrate transporter like domains"/>
    <property type="match status" value="1"/>
</dbReference>
<feature type="transmembrane region" description="Helical" evidence="5">
    <location>
        <begin position="289"/>
        <end position="310"/>
    </location>
</feature>
<evidence type="ECO:0000256" key="4">
    <source>
        <dbReference type="ARBA" id="ARBA00023136"/>
    </source>
</evidence>
<feature type="transmembrane region" description="Helical" evidence="5">
    <location>
        <begin position="29"/>
        <end position="50"/>
    </location>
</feature>
<evidence type="ECO:0000256" key="3">
    <source>
        <dbReference type="ARBA" id="ARBA00022989"/>
    </source>
</evidence>
<dbReference type="Pfam" id="PF07690">
    <property type="entry name" value="MFS_1"/>
    <property type="match status" value="1"/>
</dbReference>
<organism evidence="7 8">
    <name type="scientific">Paraburkholderia caledonica</name>
    <dbReference type="NCBI Taxonomy" id="134536"/>
    <lineage>
        <taxon>Bacteria</taxon>
        <taxon>Pseudomonadati</taxon>
        <taxon>Pseudomonadota</taxon>
        <taxon>Betaproteobacteria</taxon>
        <taxon>Burkholderiales</taxon>
        <taxon>Burkholderiaceae</taxon>
        <taxon>Paraburkholderia</taxon>
    </lineage>
</organism>
<feature type="transmembrane region" description="Helical" evidence="5">
    <location>
        <begin position="70"/>
        <end position="89"/>
    </location>
</feature>
<dbReference type="PROSITE" id="PS50850">
    <property type="entry name" value="MFS"/>
    <property type="match status" value="1"/>
</dbReference>
<dbReference type="RefSeq" id="WP_310066888.1">
    <property type="nucleotide sequence ID" value="NZ_JAVDQN010000002.1"/>
</dbReference>
<dbReference type="EMBL" id="JAVDQN010000002">
    <property type="protein sequence ID" value="MDR6376634.1"/>
    <property type="molecule type" value="Genomic_DNA"/>
</dbReference>
<keyword evidence="2 5" id="KW-0812">Transmembrane</keyword>
<dbReference type="PANTHER" id="PTHR23508:SF10">
    <property type="entry name" value="CARBOXYLIC ACID TRANSPORTER PROTEIN HOMOLOG"/>
    <property type="match status" value="1"/>
</dbReference>
<feature type="transmembrane region" description="Helical" evidence="5">
    <location>
        <begin position="185"/>
        <end position="204"/>
    </location>
</feature>
<evidence type="ECO:0000313" key="8">
    <source>
        <dbReference type="Proteomes" id="UP001185254"/>
    </source>
</evidence>
<dbReference type="InterPro" id="IPR036259">
    <property type="entry name" value="MFS_trans_sf"/>
</dbReference>
<evidence type="ECO:0000256" key="1">
    <source>
        <dbReference type="ARBA" id="ARBA00004141"/>
    </source>
</evidence>
<feature type="transmembrane region" description="Helical" evidence="5">
    <location>
        <begin position="376"/>
        <end position="398"/>
    </location>
</feature>
<comment type="caution">
    <text evidence="7">The sequence shown here is derived from an EMBL/GenBank/DDBJ whole genome shotgun (WGS) entry which is preliminary data.</text>
</comment>
<name>A0ABU1L069_9BURK</name>
<feature type="transmembrane region" description="Helical" evidence="5">
    <location>
        <begin position="342"/>
        <end position="364"/>
    </location>
</feature>
<feature type="transmembrane region" description="Helical" evidence="5">
    <location>
        <begin position="98"/>
        <end position="117"/>
    </location>
</feature>
<protein>
    <submittedName>
        <fullName evidence="7">AAHS family cis,cis-muconate transporter-like MFS transporter</fullName>
    </submittedName>
</protein>
<accession>A0ABU1L069</accession>
<dbReference type="PANTHER" id="PTHR23508">
    <property type="entry name" value="CARBOXYLIC ACID TRANSPORTER PROTEIN HOMOLOG"/>
    <property type="match status" value="1"/>
</dbReference>
<dbReference type="PROSITE" id="PS00217">
    <property type="entry name" value="SUGAR_TRANSPORT_2"/>
    <property type="match status" value="1"/>
</dbReference>
<evidence type="ECO:0000259" key="6">
    <source>
        <dbReference type="PROSITE" id="PS50850"/>
    </source>
</evidence>
<comment type="subcellular location">
    <subcellularLocation>
        <location evidence="1">Membrane</location>
        <topology evidence="1">Multi-pass membrane protein</topology>
    </subcellularLocation>
</comment>
<keyword evidence="4 5" id="KW-0472">Membrane</keyword>